<gene>
    <name evidence="1" type="ORF">ARALYDRAFT_888592</name>
</gene>
<name>D7KP92_ARALL</name>
<sequence length="74" mass="8663">MSEVKEGPFEGHQWAEPSVDKLRVLMRHVMSNPYEAKVKGNRGRDDMVQKFTPEVVTEFVANQIEIIFDEQRRT</sequence>
<dbReference type="PANTHER" id="PTHR46656:SF3">
    <property type="entry name" value="PUTATIVE-RELATED"/>
    <property type="match status" value="1"/>
</dbReference>
<dbReference type="Gramene" id="scaffold_101386.1">
    <property type="protein sequence ID" value="scaffold_101386.1"/>
    <property type="gene ID" value="scaffold_101386.1"/>
</dbReference>
<reference evidence="2" key="1">
    <citation type="journal article" date="2011" name="Nat. Genet.">
        <title>The Arabidopsis lyrata genome sequence and the basis of rapid genome size change.</title>
        <authorList>
            <person name="Hu T.T."/>
            <person name="Pattyn P."/>
            <person name="Bakker E.G."/>
            <person name="Cao J."/>
            <person name="Cheng J.-F."/>
            <person name="Clark R.M."/>
            <person name="Fahlgren N."/>
            <person name="Fawcett J.A."/>
            <person name="Grimwood J."/>
            <person name="Gundlach H."/>
            <person name="Haberer G."/>
            <person name="Hollister J.D."/>
            <person name="Ossowski S."/>
            <person name="Ottilar R.P."/>
            <person name="Salamov A.A."/>
            <person name="Schneeberger K."/>
            <person name="Spannagl M."/>
            <person name="Wang X."/>
            <person name="Yang L."/>
            <person name="Nasrallah M.E."/>
            <person name="Bergelson J."/>
            <person name="Carrington J.C."/>
            <person name="Gaut B.S."/>
            <person name="Schmutz J."/>
            <person name="Mayer K.F.X."/>
            <person name="Van de Peer Y."/>
            <person name="Grigoriev I.V."/>
            <person name="Nordborg M."/>
            <person name="Weigel D."/>
            <person name="Guo Y.-L."/>
        </authorList>
    </citation>
    <scope>NUCLEOTIDE SEQUENCE [LARGE SCALE GENOMIC DNA]</scope>
    <source>
        <strain evidence="2">cv. MN47</strain>
    </source>
</reference>
<evidence type="ECO:0000313" key="1">
    <source>
        <dbReference type="EMBL" id="EFH66207.1"/>
    </source>
</evidence>
<organism evidence="2">
    <name type="scientific">Arabidopsis lyrata subsp. lyrata</name>
    <name type="common">Lyre-leaved rock-cress</name>
    <dbReference type="NCBI Taxonomy" id="81972"/>
    <lineage>
        <taxon>Eukaryota</taxon>
        <taxon>Viridiplantae</taxon>
        <taxon>Streptophyta</taxon>
        <taxon>Embryophyta</taxon>
        <taxon>Tracheophyta</taxon>
        <taxon>Spermatophyta</taxon>
        <taxon>Magnoliopsida</taxon>
        <taxon>eudicotyledons</taxon>
        <taxon>Gunneridae</taxon>
        <taxon>Pentapetalae</taxon>
        <taxon>rosids</taxon>
        <taxon>malvids</taxon>
        <taxon>Brassicales</taxon>
        <taxon>Brassicaceae</taxon>
        <taxon>Camelineae</taxon>
        <taxon>Arabidopsis</taxon>
    </lineage>
</organism>
<dbReference type="HOGENOM" id="CLU_2691111_0_0_1"/>
<dbReference type="Proteomes" id="UP000008694">
    <property type="component" value="Unassembled WGS sequence"/>
</dbReference>
<dbReference type="PANTHER" id="PTHR46656">
    <property type="entry name" value="PUTATIVE-RELATED"/>
    <property type="match status" value="1"/>
</dbReference>
<accession>D7KP92</accession>
<protein>
    <submittedName>
        <fullName evidence="1">Uncharacterized protein</fullName>
    </submittedName>
</protein>
<proteinExistence type="predicted"/>
<dbReference type="EMBL" id="GL348713">
    <property type="protein sequence ID" value="EFH66207.1"/>
    <property type="molecule type" value="Genomic_DNA"/>
</dbReference>
<keyword evidence="2" id="KW-1185">Reference proteome</keyword>
<evidence type="ECO:0000313" key="2">
    <source>
        <dbReference type="Proteomes" id="UP000008694"/>
    </source>
</evidence>
<dbReference type="AlphaFoldDB" id="D7KP92"/>
<dbReference type="STRING" id="81972.D7KP92"/>